<accession>A0AB34IV02</accession>
<evidence type="ECO:0000313" key="3">
    <source>
        <dbReference type="Proteomes" id="UP001515480"/>
    </source>
</evidence>
<feature type="compositionally biased region" description="Low complexity" evidence="1">
    <location>
        <begin position="40"/>
        <end position="55"/>
    </location>
</feature>
<gene>
    <name evidence="2" type="ORF">AB1Y20_008606</name>
</gene>
<keyword evidence="3" id="KW-1185">Reference proteome</keyword>
<evidence type="ECO:0008006" key="4">
    <source>
        <dbReference type="Google" id="ProtNLM"/>
    </source>
</evidence>
<dbReference type="InterPro" id="IPR019324">
    <property type="entry name" value="MPP6"/>
</dbReference>
<feature type="compositionally biased region" description="Basic residues" evidence="1">
    <location>
        <begin position="200"/>
        <end position="214"/>
    </location>
</feature>
<dbReference type="GO" id="GO:0000460">
    <property type="term" value="P:maturation of 5.8S rRNA"/>
    <property type="evidence" value="ECO:0007669"/>
    <property type="project" value="TreeGrafter"/>
</dbReference>
<feature type="region of interest" description="Disordered" evidence="1">
    <location>
        <begin position="1"/>
        <end position="55"/>
    </location>
</feature>
<sequence>MAPTPPGMSSKIMGLKFMQRQAQRAPPPGQPAAAPPAPPVSAAQQEAQWSLPSAAAAAPRRAAQVLTDETAPPVEGAAAVLRFKAGRRSFGNFNPRLEKRLEQLHAEKEAAAAALASAAAEEAQRAEREAERAALQAKADAHEAVERENAVSESEMASHYAKYLKPKPREVDLPEVSNPIHVRDRPRDGADSGRGANFKRPLRPSSPKKKKFKR</sequence>
<feature type="compositionally biased region" description="Pro residues" evidence="1">
    <location>
        <begin position="25"/>
        <end position="39"/>
    </location>
</feature>
<dbReference type="AlphaFoldDB" id="A0AB34IV02"/>
<comment type="caution">
    <text evidence="2">The sequence shown here is derived from an EMBL/GenBank/DDBJ whole genome shotgun (WGS) entry which is preliminary data.</text>
</comment>
<dbReference type="EMBL" id="JBGBPQ010000019">
    <property type="protein sequence ID" value="KAL1504835.1"/>
    <property type="molecule type" value="Genomic_DNA"/>
</dbReference>
<dbReference type="Proteomes" id="UP001515480">
    <property type="component" value="Unassembled WGS sequence"/>
</dbReference>
<evidence type="ECO:0000256" key="1">
    <source>
        <dbReference type="SAM" id="MobiDB-lite"/>
    </source>
</evidence>
<dbReference type="PANTHER" id="PTHR13582:SF0">
    <property type="entry name" value="M-PHASE PHOSPHOPROTEIN 6"/>
    <property type="match status" value="1"/>
</dbReference>
<feature type="compositionally biased region" description="Basic and acidic residues" evidence="1">
    <location>
        <begin position="122"/>
        <end position="132"/>
    </location>
</feature>
<feature type="compositionally biased region" description="Basic and acidic residues" evidence="1">
    <location>
        <begin position="181"/>
        <end position="191"/>
    </location>
</feature>
<protein>
    <recommendedName>
        <fullName evidence="4">Nuclear speckle splicing regulatory protein 1 N-terminal domain-containing protein</fullName>
    </recommendedName>
</protein>
<feature type="region of interest" description="Disordered" evidence="1">
    <location>
        <begin position="117"/>
        <end position="214"/>
    </location>
</feature>
<name>A0AB34IV02_PRYPA</name>
<reference evidence="2 3" key="1">
    <citation type="journal article" date="2024" name="Science">
        <title>Giant polyketide synthase enzymes in the biosynthesis of giant marine polyether toxins.</title>
        <authorList>
            <person name="Fallon T.R."/>
            <person name="Shende V.V."/>
            <person name="Wierzbicki I.H."/>
            <person name="Pendleton A.L."/>
            <person name="Watervoot N.F."/>
            <person name="Auber R.P."/>
            <person name="Gonzalez D.J."/>
            <person name="Wisecaver J.H."/>
            <person name="Moore B.S."/>
        </authorList>
    </citation>
    <scope>NUCLEOTIDE SEQUENCE [LARGE SCALE GENOMIC DNA]</scope>
    <source>
        <strain evidence="2 3">12B1</strain>
    </source>
</reference>
<proteinExistence type="predicted"/>
<dbReference type="PANTHER" id="PTHR13582">
    <property type="entry name" value="M-PHASE PHOSPHOPROTEIN 6"/>
    <property type="match status" value="1"/>
</dbReference>
<evidence type="ECO:0000313" key="2">
    <source>
        <dbReference type="EMBL" id="KAL1504835.1"/>
    </source>
</evidence>
<dbReference type="Pfam" id="PF10175">
    <property type="entry name" value="MPP6"/>
    <property type="match status" value="1"/>
</dbReference>
<feature type="compositionally biased region" description="Basic and acidic residues" evidence="1">
    <location>
        <begin position="139"/>
        <end position="150"/>
    </location>
</feature>
<organism evidence="2 3">
    <name type="scientific">Prymnesium parvum</name>
    <name type="common">Toxic golden alga</name>
    <dbReference type="NCBI Taxonomy" id="97485"/>
    <lineage>
        <taxon>Eukaryota</taxon>
        <taxon>Haptista</taxon>
        <taxon>Haptophyta</taxon>
        <taxon>Prymnesiophyceae</taxon>
        <taxon>Prymnesiales</taxon>
        <taxon>Prymnesiaceae</taxon>
        <taxon>Prymnesium</taxon>
    </lineage>
</organism>